<dbReference type="OrthoDB" id="424368at2"/>
<dbReference type="GO" id="GO:0016747">
    <property type="term" value="F:acyltransferase activity, transferring groups other than amino-acyl groups"/>
    <property type="evidence" value="ECO:0007669"/>
    <property type="project" value="InterPro"/>
</dbReference>
<dbReference type="InterPro" id="IPR016181">
    <property type="entry name" value="Acyl_CoA_acyltransferase"/>
</dbReference>
<reference evidence="2 3" key="1">
    <citation type="submission" date="2012-05" db="EMBL/GenBank/DDBJ databases">
        <title>Finished chromosome of genome of Oscillatoria sp. PCC 7112.</title>
        <authorList>
            <consortium name="US DOE Joint Genome Institute"/>
            <person name="Gugger M."/>
            <person name="Coursin T."/>
            <person name="Rippka R."/>
            <person name="Tandeau De Marsac N."/>
            <person name="Huntemann M."/>
            <person name="Wei C.-L."/>
            <person name="Han J."/>
            <person name="Detter J.C."/>
            <person name="Han C."/>
            <person name="Tapia R."/>
            <person name="Davenport K."/>
            <person name="Daligault H."/>
            <person name="Erkkila T."/>
            <person name="Gu W."/>
            <person name="Munk A.C.C."/>
            <person name="Teshima H."/>
            <person name="Xu Y."/>
            <person name="Chain P."/>
            <person name="Chen A."/>
            <person name="Krypides N."/>
            <person name="Mavromatis K."/>
            <person name="Markowitz V."/>
            <person name="Szeto E."/>
            <person name="Ivanova N."/>
            <person name="Mikhailova N."/>
            <person name="Ovchinnikova G."/>
            <person name="Pagani I."/>
            <person name="Pati A."/>
            <person name="Goodwin L."/>
            <person name="Peters L."/>
            <person name="Pitluck S."/>
            <person name="Woyke T."/>
            <person name="Kerfeld C."/>
        </authorList>
    </citation>
    <scope>NUCLEOTIDE SEQUENCE [LARGE SCALE GENOMIC DNA]</scope>
    <source>
        <strain evidence="2 3">PCC 7112</strain>
    </source>
</reference>
<dbReference type="Pfam" id="PF13673">
    <property type="entry name" value="Acetyltransf_10"/>
    <property type="match status" value="1"/>
</dbReference>
<dbReference type="EMBL" id="CP003614">
    <property type="protein sequence ID" value="AFZ08142.1"/>
    <property type="molecule type" value="Genomic_DNA"/>
</dbReference>
<evidence type="ECO:0000259" key="1">
    <source>
        <dbReference type="PROSITE" id="PS51186"/>
    </source>
</evidence>
<dbReference type="PROSITE" id="PS51186">
    <property type="entry name" value="GNAT"/>
    <property type="match status" value="1"/>
</dbReference>
<feature type="domain" description="N-acetyltransferase" evidence="1">
    <location>
        <begin position="1"/>
        <end position="153"/>
    </location>
</feature>
<dbReference type="Gene3D" id="3.40.630.30">
    <property type="match status" value="1"/>
</dbReference>
<protein>
    <submittedName>
        <fullName evidence="2">Acetyltransferase, GNAT family</fullName>
    </submittedName>
</protein>
<dbReference type="CDD" id="cd04301">
    <property type="entry name" value="NAT_SF"/>
    <property type="match status" value="1"/>
</dbReference>
<dbReference type="PANTHER" id="PTHR43451">
    <property type="entry name" value="ACETYLTRANSFERASE (GNAT) FAMILY PROTEIN"/>
    <property type="match status" value="1"/>
</dbReference>
<dbReference type="STRING" id="179408.Osc7112_3800"/>
<name>K9VKX5_9CYAN</name>
<dbReference type="PANTHER" id="PTHR43451:SF1">
    <property type="entry name" value="ACETYLTRANSFERASE"/>
    <property type="match status" value="1"/>
</dbReference>
<dbReference type="SUPFAM" id="SSF55729">
    <property type="entry name" value="Acyl-CoA N-acyltransferases (Nat)"/>
    <property type="match status" value="1"/>
</dbReference>
<keyword evidence="3" id="KW-1185">Reference proteome</keyword>
<organism evidence="2 3">
    <name type="scientific">Phormidium nigroviride PCC 7112</name>
    <dbReference type="NCBI Taxonomy" id="179408"/>
    <lineage>
        <taxon>Bacteria</taxon>
        <taxon>Bacillati</taxon>
        <taxon>Cyanobacteriota</taxon>
        <taxon>Cyanophyceae</taxon>
        <taxon>Oscillatoriophycideae</taxon>
        <taxon>Oscillatoriales</taxon>
        <taxon>Oscillatoriaceae</taxon>
        <taxon>Phormidium</taxon>
    </lineage>
</organism>
<dbReference type="InterPro" id="IPR052564">
    <property type="entry name" value="N-acetyltrans/Recomb-assoc"/>
</dbReference>
<dbReference type="eggNOG" id="COG0456">
    <property type="taxonomic scope" value="Bacteria"/>
</dbReference>
<dbReference type="HOGENOM" id="CLU_087351_0_1_3"/>
<accession>K9VKX5</accession>
<proteinExistence type="predicted"/>
<dbReference type="AlphaFoldDB" id="K9VKX5"/>
<dbReference type="Proteomes" id="UP000010478">
    <property type="component" value="Chromosome"/>
</dbReference>
<evidence type="ECO:0000313" key="3">
    <source>
        <dbReference type="Proteomes" id="UP000010478"/>
    </source>
</evidence>
<sequence length="153" mass="17617">MRVRTYEIGDTQQIVKLFYDTIHEVNIRDYTQAQVDAWAPADMDIESWTKSLSSKFTFVAEEGDRIAGFGELEASGHIDCFFCHQHFQRQGVGRLILKQIESKAQDLGINKLFAEASITARPFFESQGFIVIRKQEVECRGQKFINFAMEKNI</sequence>
<dbReference type="RefSeq" id="WP_015177395.1">
    <property type="nucleotide sequence ID" value="NC_019729.1"/>
</dbReference>
<dbReference type="KEGG" id="oni:Osc7112_3800"/>
<gene>
    <name evidence="2" type="ORF">Osc7112_3800</name>
</gene>
<dbReference type="InterPro" id="IPR000182">
    <property type="entry name" value="GNAT_dom"/>
</dbReference>
<evidence type="ECO:0000313" key="2">
    <source>
        <dbReference type="EMBL" id="AFZ08142.1"/>
    </source>
</evidence>
<keyword evidence="2" id="KW-0808">Transferase</keyword>